<dbReference type="GO" id="GO:0004619">
    <property type="term" value="F:phosphoglycerate mutase activity"/>
    <property type="evidence" value="ECO:0007669"/>
    <property type="project" value="UniProtKB-EC"/>
</dbReference>
<comment type="caution">
    <text evidence="1">The sequence shown here is derived from an EMBL/GenBank/DDBJ whole genome shotgun (WGS) entry which is preliminary data.</text>
</comment>
<dbReference type="PANTHER" id="PTHR48100:SF58">
    <property type="entry name" value="PE-PGRS FAMILY PROTEIN PE_PGRS11"/>
    <property type="match status" value="1"/>
</dbReference>
<name>A0ABT9PAL6_9ACTN</name>
<dbReference type="Gene3D" id="3.40.50.1240">
    <property type="entry name" value="Phosphoglycerate mutase-like"/>
    <property type="match status" value="1"/>
</dbReference>
<keyword evidence="1" id="KW-0413">Isomerase</keyword>
<dbReference type="InterPro" id="IPR029033">
    <property type="entry name" value="His_PPase_superfam"/>
</dbReference>
<sequence>MSEDGEPRSKEVPMRLLLIRHGQTHSNVSGALDTARPGADLTDLGREQAELLVQRLVDEPIDALHASTLVRTQQTIAPLARARGLDVTIHDGLRELDAGDLEMNTDDESVELYIKVAMSWAAGQDDVRMPGGPTGAEAFGRYDRAIADIAATGSACAAVVSHGAVIRTWVAARARDVDADYAAAHPLLNTQIVKLIGDPEAGWLVEDWGW</sequence>
<evidence type="ECO:0000313" key="1">
    <source>
        <dbReference type="EMBL" id="MDP9829230.1"/>
    </source>
</evidence>
<dbReference type="EMBL" id="JAUSQZ010000001">
    <property type="protein sequence ID" value="MDP9829230.1"/>
    <property type="molecule type" value="Genomic_DNA"/>
</dbReference>
<dbReference type="PANTHER" id="PTHR48100">
    <property type="entry name" value="BROAD-SPECIFICITY PHOSPHATASE YOR283W-RELATED"/>
    <property type="match status" value="1"/>
</dbReference>
<organism evidence="1 2">
    <name type="scientific">Kineosporia succinea</name>
    <dbReference type="NCBI Taxonomy" id="84632"/>
    <lineage>
        <taxon>Bacteria</taxon>
        <taxon>Bacillati</taxon>
        <taxon>Actinomycetota</taxon>
        <taxon>Actinomycetes</taxon>
        <taxon>Kineosporiales</taxon>
        <taxon>Kineosporiaceae</taxon>
        <taxon>Kineosporia</taxon>
    </lineage>
</organism>
<dbReference type="InterPro" id="IPR013078">
    <property type="entry name" value="His_Pase_superF_clade-1"/>
</dbReference>
<dbReference type="CDD" id="cd07067">
    <property type="entry name" value="HP_PGM_like"/>
    <property type="match status" value="1"/>
</dbReference>
<dbReference type="SMART" id="SM00855">
    <property type="entry name" value="PGAM"/>
    <property type="match status" value="1"/>
</dbReference>
<accession>A0ABT9PAL6</accession>
<dbReference type="Proteomes" id="UP001235712">
    <property type="component" value="Unassembled WGS sequence"/>
</dbReference>
<protein>
    <submittedName>
        <fullName evidence="1">Phosphoglycerate mutase</fullName>
        <ecNumber evidence="1">5.4.2.12</ecNumber>
    </submittedName>
</protein>
<keyword evidence="2" id="KW-1185">Reference proteome</keyword>
<dbReference type="SUPFAM" id="SSF53254">
    <property type="entry name" value="Phosphoglycerate mutase-like"/>
    <property type="match status" value="1"/>
</dbReference>
<dbReference type="EC" id="5.4.2.12" evidence="1"/>
<gene>
    <name evidence="1" type="ORF">J2S57_004979</name>
</gene>
<reference evidence="1 2" key="1">
    <citation type="submission" date="2023-07" db="EMBL/GenBank/DDBJ databases">
        <title>Sequencing the genomes of 1000 actinobacteria strains.</title>
        <authorList>
            <person name="Klenk H.-P."/>
        </authorList>
    </citation>
    <scope>NUCLEOTIDE SEQUENCE [LARGE SCALE GENOMIC DNA]</scope>
    <source>
        <strain evidence="1 2">DSM 44388</strain>
    </source>
</reference>
<evidence type="ECO:0000313" key="2">
    <source>
        <dbReference type="Proteomes" id="UP001235712"/>
    </source>
</evidence>
<dbReference type="InterPro" id="IPR001345">
    <property type="entry name" value="PG/BPGM_mutase_AS"/>
</dbReference>
<dbReference type="InterPro" id="IPR050275">
    <property type="entry name" value="PGM_Phosphatase"/>
</dbReference>
<dbReference type="PROSITE" id="PS00175">
    <property type="entry name" value="PG_MUTASE"/>
    <property type="match status" value="1"/>
</dbReference>
<dbReference type="RefSeq" id="WP_307247228.1">
    <property type="nucleotide sequence ID" value="NZ_JAUSQZ010000001.1"/>
</dbReference>
<proteinExistence type="predicted"/>
<dbReference type="Pfam" id="PF00300">
    <property type="entry name" value="His_Phos_1"/>
    <property type="match status" value="1"/>
</dbReference>